<dbReference type="InterPro" id="IPR014562">
    <property type="entry name" value="UCP030959_TPR_rpt-cont"/>
</dbReference>
<evidence type="ECO:0000313" key="3">
    <source>
        <dbReference type="Proteomes" id="UP000199223"/>
    </source>
</evidence>
<dbReference type="EMBL" id="FNZA01000004">
    <property type="protein sequence ID" value="SEJ15928.1"/>
    <property type="molecule type" value="Genomic_DNA"/>
</dbReference>
<accession>A0A1H6WG33</accession>
<keyword evidence="1" id="KW-0472">Membrane</keyword>
<keyword evidence="3" id="KW-1185">Reference proteome</keyword>
<protein>
    <recommendedName>
        <fullName evidence="4">Tetratricopeptide repeat-containing protein</fullName>
    </recommendedName>
</protein>
<keyword evidence="1" id="KW-0812">Transmembrane</keyword>
<feature type="transmembrane region" description="Helical" evidence="1">
    <location>
        <begin position="12"/>
        <end position="30"/>
    </location>
</feature>
<keyword evidence="1" id="KW-1133">Transmembrane helix</keyword>
<sequence>MDLRSFLLSNAWIFTLLLILNVVCLVHAIMTRQGALWIAFLALNLFFGGIPLTTILYTFLVLLPGLRGGRRVATQAVQRGVEALKPLDVRIREAQAALGESDTLAHRAELSGLLARAGRLDEAQGTLSPLLSGIYADDPVVLLTSAQLDLARGQYAEAEVKLGQVDLRTSAATRTRTLTLLAQAQDAQGKPEADATFREAVQGATTEEPRARYAAYLIKEGRGAEAEALLTALEKAERQATPLYRRQEREWFQLAAELRRGAKERPGP</sequence>
<proteinExistence type="predicted"/>
<dbReference type="OrthoDB" id="61858at2"/>
<evidence type="ECO:0008006" key="4">
    <source>
        <dbReference type="Google" id="ProtNLM"/>
    </source>
</evidence>
<dbReference type="STRING" id="856736.SAMN04488058_104167"/>
<dbReference type="PIRSF" id="PIRSF030959">
    <property type="entry name" value="UCP030959"/>
    <property type="match status" value="1"/>
</dbReference>
<gene>
    <name evidence="2" type="ORF">SAMN04488058_104167</name>
</gene>
<dbReference type="Proteomes" id="UP000199223">
    <property type="component" value="Unassembled WGS sequence"/>
</dbReference>
<dbReference type="AlphaFoldDB" id="A0A1H6WG33"/>
<organism evidence="2 3">
    <name type="scientific">Deinococcus reticulitermitis</name>
    <dbReference type="NCBI Taxonomy" id="856736"/>
    <lineage>
        <taxon>Bacteria</taxon>
        <taxon>Thermotogati</taxon>
        <taxon>Deinococcota</taxon>
        <taxon>Deinococci</taxon>
        <taxon>Deinococcales</taxon>
        <taxon>Deinococcaceae</taxon>
        <taxon>Deinococcus</taxon>
    </lineage>
</organism>
<feature type="transmembrane region" description="Helical" evidence="1">
    <location>
        <begin position="36"/>
        <end position="63"/>
    </location>
</feature>
<name>A0A1H6WG33_9DEIO</name>
<dbReference type="RefSeq" id="WP_092263923.1">
    <property type="nucleotide sequence ID" value="NZ_FNZA01000004.1"/>
</dbReference>
<evidence type="ECO:0000313" key="2">
    <source>
        <dbReference type="EMBL" id="SEJ15928.1"/>
    </source>
</evidence>
<reference evidence="3" key="1">
    <citation type="submission" date="2016-10" db="EMBL/GenBank/DDBJ databases">
        <authorList>
            <person name="Varghese N."/>
            <person name="Submissions S."/>
        </authorList>
    </citation>
    <scope>NUCLEOTIDE SEQUENCE [LARGE SCALE GENOMIC DNA]</scope>
    <source>
        <strain evidence="3">CGMCC 1.10218</strain>
    </source>
</reference>
<evidence type="ECO:0000256" key="1">
    <source>
        <dbReference type="SAM" id="Phobius"/>
    </source>
</evidence>